<keyword evidence="2" id="KW-1185">Reference proteome</keyword>
<reference evidence="1 2" key="1">
    <citation type="journal article" date="2017" name="Nat. Ecol. Evol.">
        <title>Scallop genome provides insights into evolution of bilaterian karyotype and development.</title>
        <authorList>
            <person name="Wang S."/>
            <person name="Zhang J."/>
            <person name="Jiao W."/>
            <person name="Li J."/>
            <person name="Xun X."/>
            <person name="Sun Y."/>
            <person name="Guo X."/>
            <person name="Huan P."/>
            <person name="Dong B."/>
            <person name="Zhang L."/>
            <person name="Hu X."/>
            <person name="Sun X."/>
            <person name="Wang J."/>
            <person name="Zhao C."/>
            <person name="Wang Y."/>
            <person name="Wang D."/>
            <person name="Huang X."/>
            <person name="Wang R."/>
            <person name="Lv J."/>
            <person name="Li Y."/>
            <person name="Zhang Z."/>
            <person name="Liu B."/>
            <person name="Lu W."/>
            <person name="Hui Y."/>
            <person name="Liang J."/>
            <person name="Zhou Z."/>
            <person name="Hou R."/>
            <person name="Li X."/>
            <person name="Liu Y."/>
            <person name="Li H."/>
            <person name="Ning X."/>
            <person name="Lin Y."/>
            <person name="Zhao L."/>
            <person name="Xing Q."/>
            <person name="Dou J."/>
            <person name="Li Y."/>
            <person name="Mao J."/>
            <person name="Guo H."/>
            <person name="Dou H."/>
            <person name="Li T."/>
            <person name="Mu C."/>
            <person name="Jiang W."/>
            <person name="Fu Q."/>
            <person name="Fu X."/>
            <person name="Miao Y."/>
            <person name="Liu J."/>
            <person name="Yu Q."/>
            <person name="Li R."/>
            <person name="Liao H."/>
            <person name="Li X."/>
            <person name="Kong Y."/>
            <person name="Jiang Z."/>
            <person name="Chourrout D."/>
            <person name="Li R."/>
            <person name="Bao Z."/>
        </authorList>
    </citation>
    <scope>NUCLEOTIDE SEQUENCE [LARGE SCALE GENOMIC DNA]</scope>
    <source>
        <strain evidence="1 2">PY_sf001</strain>
    </source>
</reference>
<organism evidence="1 2">
    <name type="scientific">Mizuhopecten yessoensis</name>
    <name type="common">Japanese scallop</name>
    <name type="synonym">Patinopecten yessoensis</name>
    <dbReference type="NCBI Taxonomy" id="6573"/>
    <lineage>
        <taxon>Eukaryota</taxon>
        <taxon>Metazoa</taxon>
        <taxon>Spiralia</taxon>
        <taxon>Lophotrochozoa</taxon>
        <taxon>Mollusca</taxon>
        <taxon>Bivalvia</taxon>
        <taxon>Autobranchia</taxon>
        <taxon>Pteriomorphia</taxon>
        <taxon>Pectinida</taxon>
        <taxon>Pectinoidea</taxon>
        <taxon>Pectinidae</taxon>
        <taxon>Mizuhopecten</taxon>
    </lineage>
</organism>
<proteinExistence type="predicted"/>
<gene>
    <name evidence="1" type="ORF">KP79_PYT08876</name>
</gene>
<accession>A0A210R3B4</accession>
<sequence length="129" mass="14817">MPVSVSGRGCEEYQCQSLIDQSHSIRDLPPPETRGIFVMKENSVIIYIGKSGDCMRERLLSHLAGYDAQEIGKYMKTLSKEYKMEAITVGWVQVEAPSCDEHHYIECLAKRQNQWPKCNLKRGRPLKKE</sequence>
<dbReference type="Proteomes" id="UP000242188">
    <property type="component" value="Unassembled WGS sequence"/>
</dbReference>
<comment type="caution">
    <text evidence="1">The sequence shown here is derived from an EMBL/GenBank/DDBJ whole genome shotgun (WGS) entry which is preliminary data.</text>
</comment>
<protein>
    <recommendedName>
        <fullName evidence="3">GIY-YIG domain-containing protein</fullName>
    </recommendedName>
</protein>
<dbReference type="Gene3D" id="3.40.1440.10">
    <property type="entry name" value="GIY-YIG endonuclease"/>
    <property type="match status" value="1"/>
</dbReference>
<dbReference type="EMBL" id="NEDP02000628">
    <property type="protein sequence ID" value="OWF55543.1"/>
    <property type="molecule type" value="Genomic_DNA"/>
</dbReference>
<evidence type="ECO:0000313" key="2">
    <source>
        <dbReference type="Proteomes" id="UP000242188"/>
    </source>
</evidence>
<evidence type="ECO:0000313" key="1">
    <source>
        <dbReference type="EMBL" id="OWF55543.1"/>
    </source>
</evidence>
<evidence type="ECO:0008006" key="3">
    <source>
        <dbReference type="Google" id="ProtNLM"/>
    </source>
</evidence>
<name>A0A210R3B4_MIZYE</name>
<dbReference type="AlphaFoldDB" id="A0A210R3B4"/>
<dbReference type="InterPro" id="IPR035901">
    <property type="entry name" value="GIY-YIG_endonuc_sf"/>
</dbReference>